<dbReference type="Pfam" id="PF13514">
    <property type="entry name" value="AAA_27"/>
    <property type="match status" value="1"/>
</dbReference>
<dbReference type="EMBL" id="BMZQ01000005">
    <property type="protein sequence ID" value="GHD22956.1"/>
    <property type="molecule type" value="Genomic_DNA"/>
</dbReference>
<reference evidence="3" key="1">
    <citation type="journal article" date="2014" name="Int. J. Syst. Evol. Microbiol.">
        <title>Complete genome sequence of Corynebacterium casei LMG S-19264T (=DSM 44701T), isolated from a smear-ripened cheese.</title>
        <authorList>
            <consortium name="US DOE Joint Genome Institute (JGI-PGF)"/>
            <person name="Walter F."/>
            <person name="Albersmeier A."/>
            <person name="Kalinowski J."/>
            <person name="Ruckert C."/>
        </authorList>
    </citation>
    <scope>NUCLEOTIDE SEQUENCE</scope>
    <source>
        <strain evidence="3">KCTC 42249</strain>
    </source>
</reference>
<evidence type="ECO:0000313" key="4">
    <source>
        <dbReference type="Proteomes" id="UP000630142"/>
    </source>
</evidence>
<feature type="domain" description="YhaN AAA" evidence="2">
    <location>
        <begin position="1"/>
        <end position="206"/>
    </location>
</feature>
<keyword evidence="1" id="KW-0175">Coiled coil</keyword>
<evidence type="ECO:0000256" key="1">
    <source>
        <dbReference type="SAM" id="Coils"/>
    </source>
</evidence>
<comment type="caution">
    <text evidence="3">The sequence shown here is derived from an EMBL/GenBank/DDBJ whole genome shotgun (WGS) entry which is preliminary data.</text>
</comment>
<sequence>MRLRRLDLTRYGKFTDYAIDFGAHEPGAPDFHIIYGLNEAGKSTSLSGFLDLLFGIEERTRYGFLHQNKAMEVGGCLEFDGRSHELKRLKQRSNSLINAQGQPVNEALLSAPLAGLSRDAYRTMFSLDDETLESGGNAILESEGDLGELLFSASAGLAGISAALEKTAQEADTIFRKRASTTDIAVLKRRIADLKTRRDEIDTQASAFTALVAALKQAEAAYDEAMRDKGAARARHEDIARLLRAVPLGRDHARLLDALQDFRDLPQPPAHWSAELPFLMKEEATLQTRLNGLEDRAEVARQELEDLAVDEQLLALADQLNQLADAAARYSTAEEDLPKRRKELADRDLQITLITRTLGAAPEVGPETLLVPAATIGTLRELIASRSGIDVALEAATREQEAAAAALQEARQSQDEEATIKNPLSPSLAAQLQAALARLRQSDLLAQLRLAERNLPSAQSRLDNALALLAPWIGDGRTLRGLNLPDGSQIEAWRSKLATLEKRQADYAEKIRDLTTRRQDHATRMEVIRANTGAITDEDLAAVLTLREDAWQTHLSAFDQATAASFETRMRRVDDFAQKRLEHAADLADLRSHIAEIALADTAISRNGDLLRETDGALHALRDEVRDAIPIELDLPAKQPLATLLSQLERWLKNRADALSAFDDLQDVQASVTTARTELEREQQGLRSLLSTAAEADDLPLPALIQLAETTLTNSLADQTRRATAGKRLKEIEGELSIRNKGLDKARLAAESWDERWQSALQATWFIDRRDSPGAVREILDALTDLPATLRSRADIQHRIAAMEADRSAFAKRVSDIHTALDESFDTGSPLKAARQLVQRFEEAKTLLARHREKERDLTRLQDERSALNEDLALHLARKAELTTFFEVETLQDVSAALDHCSERSRRVDQQRKLEGQILAELQATTLDAALGTLADLDLAELQREQAELTARLDDLDERGKHLFADKTRASDRLAAVGGDDAVARIESERKTVLLQIEDLALRFLRLRTGGLLADHAIRAYRDKHRSAMMNRASEAFRIMTRDDYTGLATRPEKSGEVLIGLSRTGGSKLATDMSKGTRFQLYLALRLAGYEEFASARPAVPFVADDIMETFDEPRSEEVFRLFGEMASKGQVIYLTHHRHLCDIAAEIVPSVRVHELA</sequence>
<keyword evidence="4" id="KW-1185">Reference proteome</keyword>
<organism evidence="3 4">
    <name type="scientific">Tianweitania populi</name>
    <dbReference type="NCBI Taxonomy" id="1607949"/>
    <lineage>
        <taxon>Bacteria</taxon>
        <taxon>Pseudomonadati</taxon>
        <taxon>Pseudomonadota</taxon>
        <taxon>Alphaproteobacteria</taxon>
        <taxon>Hyphomicrobiales</taxon>
        <taxon>Phyllobacteriaceae</taxon>
        <taxon>Tianweitania</taxon>
    </lineage>
</organism>
<accession>A0A8J3DXJ9</accession>
<dbReference type="RefSeq" id="WP_189507022.1">
    <property type="nucleotide sequence ID" value="NZ_BMZQ01000005.1"/>
</dbReference>
<reference evidence="3" key="2">
    <citation type="submission" date="2020-09" db="EMBL/GenBank/DDBJ databases">
        <authorList>
            <person name="Sun Q."/>
            <person name="Kim S."/>
        </authorList>
    </citation>
    <scope>NUCLEOTIDE SEQUENCE</scope>
    <source>
        <strain evidence="3">KCTC 42249</strain>
    </source>
</reference>
<evidence type="ECO:0000313" key="3">
    <source>
        <dbReference type="EMBL" id="GHD22956.1"/>
    </source>
</evidence>
<dbReference type="PANTHER" id="PTHR41259:SF1">
    <property type="entry name" value="DOUBLE-STRAND BREAK REPAIR RAD50 ATPASE, PUTATIVE-RELATED"/>
    <property type="match status" value="1"/>
</dbReference>
<name>A0A8J3DXJ9_9HYPH</name>
<evidence type="ECO:0000259" key="2">
    <source>
        <dbReference type="Pfam" id="PF13514"/>
    </source>
</evidence>
<dbReference type="Gene3D" id="3.40.50.300">
    <property type="entry name" value="P-loop containing nucleotide triphosphate hydrolases"/>
    <property type="match status" value="2"/>
</dbReference>
<proteinExistence type="predicted"/>
<feature type="coiled-coil region" evidence="1">
    <location>
        <begin position="184"/>
        <end position="235"/>
    </location>
</feature>
<dbReference type="AlphaFoldDB" id="A0A8J3DXJ9"/>
<dbReference type="PANTHER" id="PTHR41259">
    <property type="entry name" value="DOUBLE-STRAND BREAK REPAIR RAD50 ATPASE, PUTATIVE-RELATED"/>
    <property type="match status" value="1"/>
</dbReference>
<dbReference type="Proteomes" id="UP000630142">
    <property type="component" value="Unassembled WGS sequence"/>
</dbReference>
<dbReference type="InterPro" id="IPR027417">
    <property type="entry name" value="P-loop_NTPase"/>
</dbReference>
<dbReference type="SUPFAM" id="SSF52540">
    <property type="entry name" value="P-loop containing nucleoside triphosphate hydrolases"/>
    <property type="match status" value="1"/>
</dbReference>
<protein>
    <submittedName>
        <fullName evidence="3">Sugar translocase</fullName>
    </submittedName>
</protein>
<gene>
    <name evidence="3" type="ORF">GCM10016234_37720</name>
</gene>
<feature type="coiled-coil region" evidence="1">
    <location>
        <begin position="834"/>
        <end position="878"/>
    </location>
</feature>
<feature type="coiled-coil region" evidence="1">
    <location>
        <begin position="283"/>
        <end position="336"/>
    </location>
</feature>
<feature type="coiled-coil region" evidence="1">
    <location>
        <begin position="490"/>
        <end position="517"/>
    </location>
</feature>
<dbReference type="InterPro" id="IPR038734">
    <property type="entry name" value="YhaN_AAA"/>
</dbReference>